<feature type="compositionally biased region" description="Basic and acidic residues" evidence="1">
    <location>
        <begin position="86"/>
        <end position="96"/>
    </location>
</feature>
<feature type="region of interest" description="Disordered" evidence="1">
    <location>
        <begin position="1"/>
        <end position="28"/>
    </location>
</feature>
<keyword evidence="3" id="KW-1185">Reference proteome</keyword>
<gene>
    <name evidence="2" type="ORF">M9458_053640</name>
</gene>
<dbReference type="Proteomes" id="UP001529510">
    <property type="component" value="Unassembled WGS sequence"/>
</dbReference>
<organism evidence="2 3">
    <name type="scientific">Cirrhinus mrigala</name>
    <name type="common">Mrigala</name>
    <dbReference type="NCBI Taxonomy" id="683832"/>
    <lineage>
        <taxon>Eukaryota</taxon>
        <taxon>Metazoa</taxon>
        <taxon>Chordata</taxon>
        <taxon>Craniata</taxon>
        <taxon>Vertebrata</taxon>
        <taxon>Euteleostomi</taxon>
        <taxon>Actinopterygii</taxon>
        <taxon>Neopterygii</taxon>
        <taxon>Teleostei</taxon>
        <taxon>Ostariophysi</taxon>
        <taxon>Cypriniformes</taxon>
        <taxon>Cyprinidae</taxon>
        <taxon>Labeoninae</taxon>
        <taxon>Labeonini</taxon>
        <taxon>Cirrhinus</taxon>
    </lineage>
</organism>
<sequence length="110" mass="12179">MSGRAFSDGASCQQKHLTPQEGAKKPSHMLVSHTRLLLELSTTGASLKHSSNLDLLQCSNPSNTLIGNVHRLPLLQTQVTYGGNQKYEERDPEKRLQSTPPQQRSELLES</sequence>
<feature type="compositionally biased region" description="Polar residues" evidence="1">
    <location>
        <begin position="97"/>
        <end position="110"/>
    </location>
</feature>
<evidence type="ECO:0000313" key="2">
    <source>
        <dbReference type="EMBL" id="KAL0151127.1"/>
    </source>
</evidence>
<comment type="caution">
    <text evidence="2">The sequence shown here is derived from an EMBL/GenBank/DDBJ whole genome shotgun (WGS) entry which is preliminary data.</text>
</comment>
<feature type="non-terminal residue" evidence="2">
    <location>
        <position position="110"/>
    </location>
</feature>
<protein>
    <submittedName>
        <fullName evidence="2">Uncharacterized protein</fullName>
    </submittedName>
</protein>
<evidence type="ECO:0000256" key="1">
    <source>
        <dbReference type="SAM" id="MobiDB-lite"/>
    </source>
</evidence>
<reference evidence="2 3" key="1">
    <citation type="submission" date="2024-05" db="EMBL/GenBank/DDBJ databases">
        <title>Genome sequencing and assembly of Indian major carp, Cirrhinus mrigala (Hamilton, 1822).</title>
        <authorList>
            <person name="Mohindra V."/>
            <person name="Chowdhury L.M."/>
            <person name="Lal K."/>
            <person name="Jena J.K."/>
        </authorList>
    </citation>
    <scope>NUCLEOTIDE SEQUENCE [LARGE SCALE GENOMIC DNA]</scope>
    <source>
        <strain evidence="2">CM1030</strain>
        <tissue evidence="2">Blood</tissue>
    </source>
</reference>
<dbReference type="AlphaFoldDB" id="A0ABD0MM08"/>
<name>A0ABD0MM08_CIRMR</name>
<evidence type="ECO:0000313" key="3">
    <source>
        <dbReference type="Proteomes" id="UP001529510"/>
    </source>
</evidence>
<dbReference type="EMBL" id="JAMKFB020000258">
    <property type="protein sequence ID" value="KAL0151127.1"/>
    <property type="molecule type" value="Genomic_DNA"/>
</dbReference>
<proteinExistence type="predicted"/>
<accession>A0ABD0MM08</accession>
<feature type="region of interest" description="Disordered" evidence="1">
    <location>
        <begin position="81"/>
        <end position="110"/>
    </location>
</feature>